<organism evidence="1 2">
    <name type="scientific">Thalassobaculum litoreum DSM 18839</name>
    <dbReference type="NCBI Taxonomy" id="1123362"/>
    <lineage>
        <taxon>Bacteria</taxon>
        <taxon>Pseudomonadati</taxon>
        <taxon>Pseudomonadota</taxon>
        <taxon>Alphaproteobacteria</taxon>
        <taxon>Rhodospirillales</taxon>
        <taxon>Thalassobaculaceae</taxon>
        <taxon>Thalassobaculum</taxon>
    </lineage>
</organism>
<reference evidence="1 2" key="1">
    <citation type="submission" date="2016-10" db="EMBL/GenBank/DDBJ databases">
        <authorList>
            <person name="Varghese N."/>
            <person name="Submissions S."/>
        </authorList>
    </citation>
    <scope>NUCLEOTIDE SEQUENCE [LARGE SCALE GENOMIC DNA]</scope>
    <source>
        <strain evidence="1 2">DSM 18839</strain>
    </source>
</reference>
<dbReference type="AlphaFoldDB" id="A0A8G2BJH4"/>
<accession>A0A8G2BJH4</accession>
<keyword evidence="2" id="KW-1185">Reference proteome</keyword>
<comment type="caution">
    <text evidence="1">The sequence shown here is derived from an EMBL/GenBank/DDBJ whole genome shotgun (WGS) entry which is preliminary data.</text>
</comment>
<dbReference type="RefSeq" id="WP_093150682.1">
    <property type="nucleotide sequence ID" value="NZ_FNBW01000007.1"/>
</dbReference>
<protein>
    <submittedName>
        <fullName evidence="1">Uncharacterized protein</fullName>
    </submittedName>
</protein>
<evidence type="ECO:0000313" key="1">
    <source>
        <dbReference type="EMBL" id="SDF83642.1"/>
    </source>
</evidence>
<name>A0A8G2BJH4_9PROT</name>
<sequence>MAQPALDLLNHLAGLGLDLTVGTNALLGLVRPAGDRVPQNALFAADAGGPEPRNRDVANTGELRVSMVTLRLRWRGAVAGSTKIHAIRDALTATSIAGYQDVSAAGEPRQMPDDENGLSMWMLVARMVRSA</sequence>
<dbReference type="Proteomes" id="UP000198615">
    <property type="component" value="Unassembled WGS sequence"/>
</dbReference>
<evidence type="ECO:0000313" key="2">
    <source>
        <dbReference type="Proteomes" id="UP000198615"/>
    </source>
</evidence>
<dbReference type="EMBL" id="FNBW01000007">
    <property type="protein sequence ID" value="SDF83642.1"/>
    <property type="molecule type" value="Genomic_DNA"/>
</dbReference>
<gene>
    <name evidence="1" type="ORF">SAMN05660686_02475</name>
</gene>
<proteinExistence type="predicted"/>